<name>A0ABW5ZBK6_9FLAO</name>
<reference evidence="3" key="1">
    <citation type="journal article" date="2019" name="Int. J. Syst. Evol. Microbiol.">
        <title>The Global Catalogue of Microorganisms (GCM) 10K type strain sequencing project: providing services to taxonomists for standard genome sequencing and annotation.</title>
        <authorList>
            <consortium name="The Broad Institute Genomics Platform"/>
            <consortium name="The Broad Institute Genome Sequencing Center for Infectious Disease"/>
            <person name="Wu L."/>
            <person name="Ma J."/>
        </authorList>
    </citation>
    <scope>NUCLEOTIDE SEQUENCE [LARGE SCALE GENOMIC DNA]</scope>
    <source>
        <strain evidence="3">KCTC 52644</strain>
    </source>
</reference>
<keyword evidence="3" id="KW-1185">Reference proteome</keyword>
<organism evidence="2 3">
    <name type="scientific">Flavobacterium ardleyense</name>
    <dbReference type="NCBI Taxonomy" id="2038737"/>
    <lineage>
        <taxon>Bacteria</taxon>
        <taxon>Pseudomonadati</taxon>
        <taxon>Bacteroidota</taxon>
        <taxon>Flavobacteriia</taxon>
        <taxon>Flavobacteriales</taxon>
        <taxon>Flavobacteriaceae</taxon>
        <taxon>Flavobacterium</taxon>
    </lineage>
</organism>
<proteinExistence type="predicted"/>
<comment type="caution">
    <text evidence="2">The sequence shown here is derived from an EMBL/GenBank/DDBJ whole genome shotgun (WGS) entry which is preliminary data.</text>
</comment>
<evidence type="ECO:0000313" key="2">
    <source>
        <dbReference type="EMBL" id="MFD2910168.1"/>
    </source>
</evidence>
<dbReference type="RefSeq" id="WP_379809394.1">
    <property type="nucleotide sequence ID" value="NZ_JBHUOL010000023.1"/>
</dbReference>
<dbReference type="Proteomes" id="UP001597549">
    <property type="component" value="Unassembled WGS sequence"/>
</dbReference>
<feature type="domain" description="Outer membrane protein beta-barrel" evidence="1">
    <location>
        <begin position="9"/>
        <end position="186"/>
    </location>
</feature>
<gene>
    <name evidence="2" type="ORF">ACFSX9_15665</name>
</gene>
<sequence>MCVFEFSNAQYVEYGLKAGLNSANLTGDMEGAKSIIEFHVGGVVEITMNHKFAFQPEILFSTQGSEFESANRMRRPRPIGGDRITVLKGRHNLEYLNIPLMLKYYVSDRFYIETGPQIGFLLSANQTAKVTIIINDVEAGSTVLDREDVIDRYKAIDFGANLGVGFYFTDNISASLRYNLGLNNISNNAGDYKVSNGVLQLSVGYLF</sequence>
<accession>A0ABW5ZBK6</accession>
<protein>
    <submittedName>
        <fullName evidence="2">Porin family protein</fullName>
    </submittedName>
</protein>
<dbReference type="InterPro" id="IPR025665">
    <property type="entry name" value="Beta-barrel_OMP_2"/>
</dbReference>
<dbReference type="SUPFAM" id="SSF56925">
    <property type="entry name" value="OMPA-like"/>
    <property type="match status" value="1"/>
</dbReference>
<dbReference type="InterPro" id="IPR011250">
    <property type="entry name" value="OMP/PagP_B-barrel"/>
</dbReference>
<evidence type="ECO:0000259" key="1">
    <source>
        <dbReference type="Pfam" id="PF13568"/>
    </source>
</evidence>
<dbReference type="Pfam" id="PF13568">
    <property type="entry name" value="OMP_b-brl_2"/>
    <property type="match status" value="1"/>
</dbReference>
<evidence type="ECO:0000313" key="3">
    <source>
        <dbReference type="Proteomes" id="UP001597549"/>
    </source>
</evidence>
<dbReference type="EMBL" id="JBHUOL010000023">
    <property type="protein sequence ID" value="MFD2910168.1"/>
    <property type="molecule type" value="Genomic_DNA"/>
</dbReference>